<dbReference type="SMART" id="SM00342">
    <property type="entry name" value="HTH_ARAC"/>
    <property type="match status" value="1"/>
</dbReference>
<dbReference type="PROSITE" id="PS01124">
    <property type="entry name" value="HTH_ARAC_FAMILY_2"/>
    <property type="match status" value="1"/>
</dbReference>
<dbReference type="InterPro" id="IPR009057">
    <property type="entry name" value="Homeodomain-like_sf"/>
</dbReference>
<dbReference type="Proteomes" id="UP000010729">
    <property type="component" value="Unassembled WGS sequence"/>
</dbReference>
<organism evidence="5 6">
    <name type="scientific">Arthrobacter crystallopoietes BAB-32</name>
    <dbReference type="NCBI Taxonomy" id="1246476"/>
    <lineage>
        <taxon>Bacteria</taxon>
        <taxon>Bacillati</taxon>
        <taxon>Actinomycetota</taxon>
        <taxon>Actinomycetes</taxon>
        <taxon>Micrococcales</taxon>
        <taxon>Micrococcaceae</taxon>
        <taxon>Crystallibacter</taxon>
    </lineage>
</organism>
<evidence type="ECO:0000313" key="6">
    <source>
        <dbReference type="Proteomes" id="UP000010729"/>
    </source>
</evidence>
<keyword evidence="1" id="KW-0805">Transcription regulation</keyword>
<proteinExistence type="predicted"/>
<accession>N1V702</accession>
<evidence type="ECO:0000313" key="5">
    <source>
        <dbReference type="EMBL" id="EMY34033.1"/>
    </source>
</evidence>
<dbReference type="InterPro" id="IPR018060">
    <property type="entry name" value="HTH_AraC"/>
</dbReference>
<dbReference type="AlphaFoldDB" id="N1V702"/>
<dbReference type="RefSeq" id="WP_005269219.1">
    <property type="nucleotide sequence ID" value="NZ_ANPE02000137.1"/>
</dbReference>
<evidence type="ECO:0000256" key="3">
    <source>
        <dbReference type="ARBA" id="ARBA00023163"/>
    </source>
</evidence>
<dbReference type="PANTHER" id="PTHR46796">
    <property type="entry name" value="HTH-TYPE TRANSCRIPTIONAL ACTIVATOR RHAS-RELATED"/>
    <property type="match status" value="1"/>
</dbReference>
<dbReference type="PANTHER" id="PTHR46796:SF13">
    <property type="entry name" value="HTH-TYPE TRANSCRIPTIONAL ACTIVATOR RHAS"/>
    <property type="match status" value="1"/>
</dbReference>
<evidence type="ECO:0000256" key="2">
    <source>
        <dbReference type="ARBA" id="ARBA00023125"/>
    </source>
</evidence>
<evidence type="ECO:0000256" key="1">
    <source>
        <dbReference type="ARBA" id="ARBA00023015"/>
    </source>
</evidence>
<comment type="caution">
    <text evidence="5">The sequence shown here is derived from an EMBL/GenBank/DDBJ whole genome shotgun (WGS) entry which is preliminary data.</text>
</comment>
<dbReference type="Pfam" id="PF12833">
    <property type="entry name" value="HTH_18"/>
    <property type="match status" value="1"/>
</dbReference>
<reference evidence="5 6" key="1">
    <citation type="journal article" date="2013" name="Genome Announc.">
        <title>Draft Genome Sequence of Arthrobacter crystallopoietes Strain BAB-32, Revealing Genes for Bioremediation.</title>
        <authorList>
            <person name="Joshi M.N."/>
            <person name="Pandit A.S."/>
            <person name="Sharma A."/>
            <person name="Pandya R.V."/>
            <person name="Desai S.M."/>
            <person name="Saxena A.K."/>
            <person name="Bagatharia S.B."/>
        </authorList>
    </citation>
    <scope>NUCLEOTIDE SEQUENCE [LARGE SCALE GENOMIC DNA]</scope>
    <source>
        <strain evidence="5 6">BAB-32</strain>
    </source>
</reference>
<protein>
    <submittedName>
        <fullName evidence="5">DNA-binding domain-containing protein, AraC-type</fullName>
    </submittedName>
</protein>
<name>N1V702_9MICC</name>
<dbReference type="GO" id="GO:0043565">
    <property type="term" value="F:sequence-specific DNA binding"/>
    <property type="evidence" value="ECO:0007669"/>
    <property type="project" value="InterPro"/>
</dbReference>
<dbReference type="GO" id="GO:0003700">
    <property type="term" value="F:DNA-binding transcription factor activity"/>
    <property type="evidence" value="ECO:0007669"/>
    <property type="project" value="InterPro"/>
</dbReference>
<keyword evidence="6" id="KW-1185">Reference proteome</keyword>
<dbReference type="Gene3D" id="1.10.10.60">
    <property type="entry name" value="Homeodomain-like"/>
    <property type="match status" value="2"/>
</dbReference>
<dbReference type="EMBL" id="ANPE02000137">
    <property type="protein sequence ID" value="EMY34033.1"/>
    <property type="molecule type" value="Genomic_DNA"/>
</dbReference>
<keyword evidence="2 5" id="KW-0238">DNA-binding</keyword>
<keyword evidence="3" id="KW-0804">Transcription</keyword>
<gene>
    <name evidence="5" type="ORF">D477_011726</name>
</gene>
<dbReference type="InterPro" id="IPR050204">
    <property type="entry name" value="AraC_XylS_family_regulators"/>
</dbReference>
<evidence type="ECO:0000259" key="4">
    <source>
        <dbReference type="PROSITE" id="PS01124"/>
    </source>
</evidence>
<sequence>MIRRALQAIHRSPGDAWTVEKLARAAGTSRANFARRFSAGVGQPPMACLSQHRLDLAADLLLGDHRLTTAAVAARVGYSTPYSFSHAFKVHHGVSPRLYRRNRHPASSLAP</sequence>
<feature type="domain" description="HTH araC/xylS-type" evidence="4">
    <location>
        <begin position="3"/>
        <end position="102"/>
    </location>
</feature>
<dbReference type="SUPFAM" id="SSF46689">
    <property type="entry name" value="Homeodomain-like"/>
    <property type="match status" value="2"/>
</dbReference>